<gene>
    <name evidence="2" type="ordered locus">SFHH103_06327</name>
</gene>
<protein>
    <submittedName>
        <fullName evidence="2">Uncharacterized protein</fullName>
    </submittedName>
</protein>
<dbReference type="KEGG" id="sfh:SFHH103_06327"/>
<sequence length="187" mass="20560">MRTCPPALQSSIDSYQRKEAPPQAGSWGWSASTPLRRRCGLLPVSSLLCASFESGDETAAFSVFSSAPKMKVAFQAKARETSSLKVGLSGETAMTEQELKFEARLAAIEYMIGHTLSRLYLMLGTPEEQLEAIERQSGEALASALQLNDPATADMLSEEIKENMERIRSYARELVAVKRSKVVRPDN</sequence>
<reference evidence="2 3" key="1">
    <citation type="journal article" date="2012" name="J. Bacteriol.">
        <title>Genome sequence of the soybean symbiont Sinorhizobium fredii HH103.</title>
        <authorList>
            <person name="Weidner S."/>
            <person name="Becker A."/>
            <person name="Bonilla I."/>
            <person name="Jaenicke S."/>
            <person name="Lloret J."/>
            <person name="Margaret I."/>
            <person name="Puhler A."/>
            <person name="Ruiz-Sainz J.E."/>
            <person name="Schneiker-Bekel S."/>
            <person name="Szczepanowski R."/>
            <person name="Vinardell J.M."/>
            <person name="Zehner S."/>
            <person name="Gottfert M."/>
        </authorList>
    </citation>
    <scope>NUCLEOTIDE SEQUENCE [LARGE SCALE GENOMIC DNA]</scope>
    <source>
        <strain evidence="2 3">HH103</strain>
        <plasmid evidence="3">pSfHH103e</plasmid>
    </source>
</reference>
<keyword evidence="2" id="KW-0614">Plasmid</keyword>
<proteinExistence type="predicted"/>
<dbReference type="HOGENOM" id="CLU_1446559_0_0_5"/>
<organism evidence="2 3">
    <name type="scientific">Sinorhizobium fredii (strain HH103)</name>
    <dbReference type="NCBI Taxonomy" id="1117943"/>
    <lineage>
        <taxon>Bacteria</taxon>
        <taxon>Pseudomonadati</taxon>
        <taxon>Pseudomonadota</taxon>
        <taxon>Alphaproteobacteria</taxon>
        <taxon>Hyphomicrobiales</taxon>
        <taxon>Rhizobiaceae</taxon>
        <taxon>Sinorhizobium/Ensifer group</taxon>
        <taxon>Sinorhizobium</taxon>
    </lineage>
</organism>
<geneLocation type="plasmid" evidence="2 3">
    <name>pSfHH103e</name>
</geneLocation>
<accession>G9AIA4</accession>
<dbReference type="Proteomes" id="UP000007735">
    <property type="component" value="Plasmid pSfHH103e"/>
</dbReference>
<evidence type="ECO:0000313" key="2">
    <source>
        <dbReference type="EMBL" id="CCF00786.1"/>
    </source>
</evidence>
<evidence type="ECO:0000313" key="3">
    <source>
        <dbReference type="Proteomes" id="UP000007735"/>
    </source>
</evidence>
<name>G9AIA4_SINF1</name>
<evidence type="ECO:0000256" key="1">
    <source>
        <dbReference type="SAM" id="MobiDB-lite"/>
    </source>
</evidence>
<dbReference type="EMBL" id="HE616899">
    <property type="protein sequence ID" value="CCF00786.1"/>
    <property type="molecule type" value="Genomic_DNA"/>
</dbReference>
<feature type="region of interest" description="Disordered" evidence="1">
    <location>
        <begin position="1"/>
        <end position="28"/>
    </location>
</feature>
<dbReference type="AlphaFoldDB" id="G9AIA4"/>